<dbReference type="InterPro" id="IPR036928">
    <property type="entry name" value="AS_sf"/>
</dbReference>
<keyword evidence="1" id="KW-0732">Signal</keyword>
<keyword evidence="4" id="KW-1185">Reference proteome</keyword>
<dbReference type="InterPro" id="IPR023631">
    <property type="entry name" value="Amidase_dom"/>
</dbReference>
<evidence type="ECO:0000313" key="3">
    <source>
        <dbReference type="EMBL" id="GAQ78200.1"/>
    </source>
</evidence>
<gene>
    <name evidence="3" type="ORF">KFL_000090460</name>
</gene>
<sequence length="652" mass="68572">MASRVQGRPLHSTGFLLALMALTSVLRCEAQFGPNGTFSQGGTTKTYPVAGPFGFVDSLSSNYTAIKVDQSYARTLCRTGTPAYPVVEATIAGVHQAMLAGNLTCSQLVAAYKQRIEFYDQSSGVNSIRVLAPDLDSVTAAKDAQLAAVLASGNMTLPDLFCVPLLIKDNYDTIGIATANGAVALLDNFPTQDATIVAQLKAAGALVLAKANMAEWAYTNAVSIGSVFGIVRNPYDLDRVTAGSSGGTAASVAASFGMIGLGSDTGNSIRGPSGHQALVGIRSTIGMTSRAGIVPLFLNRDIGGPMGRTVEDVARVFQHIVGPDPSPGSARDTVTLQSANSTLNPYGIPTNYTQFLIANGLQNKTIGVLRGAITNPTQRPDQEIVNLFNRAVMDMQTLGATIVENFTVPGNSLGDVPWDGRNGIYIGYGTNGSWQSYQNSQCALWTEDLNAYLQTAGTQLKSANAIFVNGGFHPSVLATMTGFLRNQNISSTSLPSAADLARGYPCGCGDEYTNVCRAELRKNLVAAMDAQGVDAIVYPSWNNPARLIGDYDSPLGDNSQNVCPPTGMPGITVPMGFTSRGLPASLQIAGRPYAESTLFTVAYAYEQGTMRRRAPPAFPECVANTTSSIVSSDLARRKLLELAGASASFSVQ</sequence>
<evidence type="ECO:0000313" key="4">
    <source>
        <dbReference type="Proteomes" id="UP000054558"/>
    </source>
</evidence>
<organism evidence="3 4">
    <name type="scientific">Klebsormidium nitens</name>
    <name type="common">Green alga</name>
    <name type="synonym">Ulothrix nitens</name>
    <dbReference type="NCBI Taxonomy" id="105231"/>
    <lineage>
        <taxon>Eukaryota</taxon>
        <taxon>Viridiplantae</taxon>
        <taxon>Streptophyta</taxon>
        <taxon>Klebsormidiophyceae</taxon>
        <taxon>Klebsormidiales</taxon>
        <taxon>Klebsormidiaceae</taxon>
        <taxon>Klebsormidium</taxon>
    </lineage>
</organism>
<dbReference type="Proteomes" id="UP000054558">
    <property type="component" value="Unassembled WGS sequence"/>
</dbReference>
<name>A0A1Y1HI91_KLENI</name>
<dbReference type="PANTHER" id="PTHR42678">
    <property type="entry name" value="AMIDASE"/>
    <property type="match status" value="1"/>
</dbReference>
<dbReference type="OrthoDB" id="566138at2759"/>
<dbReference type="PANTHER" id="PTHR42678:SF34">
    <property type="entry name" value="OS04G0183300 PROTEIN"/>
    <property type="match status" value="1"/>
</dbReference>
<proteinExistence type="predicted"/>
<evidence type="ECO:0000259" key="2">
    <source>
        <dbReference type="Pfam" id="PF01425"/>
    </source>
</evidence>
<feature type="domain" description="Amidase" evidence="2">
    <location>
        <begin position="108"/>
        <end position="404"/>
    </location>
</feature>
<feature type="domain" description="Amidase" evidence="2">
    <location>
        <begin position="517"/>
        <end position="598"/>
    </location>
</feature>
<protein>
    <submittedName>
        <fullName evidence="3">Amidase family protein</fullName>
    </submittedName>
</protein>
<feature type="signal peptide" evidence="1">
    <location>
        <begin position="1"/>
        <end position="30"/>
    </location>
</feature>
<reference evidence="3 4" key="1">
    <citation type="journal article" date="2014" name="Nat. Commun.">
        <title>Klebsormidium flaccidum genome reveals primary factors for plant terrestrial adaptation.</title>
        <authorList>
            <person name="Hori K."/>
            <person name="Maruyama F."/>
            <person name="Fujisawa T."/>
            <person name="Togashi T."/>
            <person name="Yamamoto N."/>
            <person name="Seo M."/>
            <person name="Sato S."/>
            <person name="Yamada T."/>
            <person name="Mori H."/>
            <person name="Tajima N."/>
            <person name="Moriyama T."/>
            <person name="Ikeuchi M."/>
            <person name="Watanabe M."/>
            <person name="Wada H."/>
            <person name="Kobayashi K."/>
            <person name="Saito M."/>
            <person name="Masuda T."/>
            <person name="Sasaki-Sekimoto Y."/>
            <person name="Mashiguchi K."/>
            <person name="Awai K."/>
            <person name="Shimojima M."/>
            <person name="Masuda S."/>
            <person name="Iwai M."/>
            <person name="Nobusawa T."/>
            <person name="Narise T."/>
            <person name="Kondo S."/>
            <person name="Saito H."/>
            <person name="Sato R."/>
            <person name="Murakawa M."/>
            <person name="Ihara Y."/>
            <person name="Oshima-Yamada Y."/>
            <person name="Ohtaka K."/>
            <person name="Satoh M."/>
            <person name="Sonobe K."/>
            <person name="Ishii M."/>
            <person name="Ohtani R."/>
            <person name="Kanamori-Sato M."/>
            <person name="Honoki R."/>
            <person name="Miyazaki D."/>
            <person name="Mochizuki H."/>
            <person name="Umetsu J."/>
            <person name="Higashi K."/>
            <person name="Shibata D."/>
            <person name="Kamiya Y."/>
            <person name="Sato N."/>
            <person name="Nakamura Y."/>
            <person name="Tabata S."/>
            <person name="Ida S."/>
            <person name="Kurokawa K."/>
            <person name="Ohta H."/>
        </authorList>
    </citation>
    <scope>NUCLEOTIDE SEQUENCE [LARGE SCALE GENOMIC DNA]</scope>
    <source>
        <strain evidence="3 4">NIES-2285</strain>
    </source>
</reference>
<dbReference type="EMBL" id="DF236958">
    <property type="protein sequence ID" value="GAQ78200.1"/>
    <property type="molecule type" value="Genomic_DNA"/>
</dbReference>
<accession>A0A1Y1HI91</accession>
<feature type="chain" id="PRO_5012101255" evidence="1">
    <location>
        <begin position="31"/>
        <end position="652"/>
    </location>
</feature>
<dbReference type="AlphaFoldDB" id="A0A1Y1HI91"/>
<dbReference type="Gene3D" id="3.90.1300.10">
    <property type="entry name" value="Amidase signature (AS) domain"/>
    <property type="match status" value="1"/>
</dbReference>
<evidence type="ECO:0000256" key="1">
    <source>
        <dbReference type="SAM" id="SignalP"/>
    </source>
</evidence>
<dbReference type="OMA" id="HIAPMDD"/>
<dbReference type="SUPFAM" id="SSF75304">
    <property type="entry name" value="Amidase signature (AS) enzymes"/>
    <property type="match status" value="1"/>
</dbReference>
<dbReference type="STRING" id="105231.A0A1Y1HI91"/>
<dbReference type="Pfam" id="PF01425">
    <property type="entry name" value="Amidase"/>
    <property type="match status" value="2"/>
</dbReference>